<dbReference type="GO" id="GO:0007189">
    <property type="term" value="P:adenylate cyclase-activating G protein-coupled receptor signaling pathway"/>
    <property type="evidence" value="ECO:0007669"/>
    <property type="project" value="TreeGrafter"/>
</dbReference>
<feature type="transmembrane region" description="Helical" evidence="6">
    <location>
        <begin position="118"/>
        <end position="136"/>
    </location>
</feature>
<evidence type="ECO:0000256" key="6">
    <source>
        <dbReference type="SAM" id="Phobius"/>
    </source>
</evidence>
<evidence type="ECO:0000256" key="4">
    <source>
        <dbReference type="ARBA" id="ARBA00023136"/>
    </source>
</evidence>
<organism evidence="8 9">
    <name type="scientific">Seminavis robusta</name>
    <dbReference type="NCBI Taxonomy" id="568900"/>
    <lineage>
        <taxon>Eukaryota</taxon>
        <taxon>Sar</taxon>
        <taxon>Stramenopiles</taxon>
        <taxon>Ochrophyta</taxon>
        <taxon>Bacillariophyta</taxon>
        <taxon>Bacillariophyceae</taxon>
        <taxon>Bacillariophycidae</taxon>
        <taxon>Naviculales</taxon>
        <taxon>Naviculaceae</taxon>
        <taxon>Seminavis</taxon>
    </lineage>
</organism>
<gene>
    <name evidence="8" type="ORF">SEMRO_120_G058650.1</name>
</gene>
<feature type="region of interest" description="Disordered" evidence="5">
    <location>
        <begin position="504"/>
        <end position="599"/>
    </location>
</feature>
<evidence type="ECO:0000256" key="3">
    <source>
        <dbReference type="ARBA" id="ARBA00022989"/>
    </source>
</evidence>
<feature type="transmembrane region" description="Helical" evidence="6">
    <location>
        <begin position="337"/>
        <end position="359"/>
    </location>
</feature>
<comment type="caution">
    <text evidence="8">The sequence shown here is derived from an EMBL/GenBank/DDBJ whole genome shotgun (WGS) entry which is preliminary data.</text>
</comment>
<dbReference type="OrthoDB" id="18453at2759"/>
<feature type="transmembrane region" description="Helical" evidence="6">
    <location>
        <begin position="298"/>
        <end position="317"/>
    </location>
</feature>
<dbReference type="Proteomes" id="UP001153069">
    <property type="component" value="Unassembled WGS sequence"/>
</dbReference>
<proteinExistence type="predicted"/>
<dbReference type="GO" id="GO:0004930">
    <property type="term" value="F:G protein-coupled receptor activity"/>
    <property type="evidence" value="ECO:0007669"/>
    <property type="project" value="TreeGrafter"/>
</dbReference>
<keyword evidence="9" id="KW-1185">Reference proteome</keyword>
<feature type="compositionally biased region" description="Polar residues" evidence="5">
    <location>
        <begin position="515"/>
        <end position="529"/>
    </location>
</feature>
<evidence type="ECO:0000313" key="8">
    <source>
        <dbReference type="EMBL" id="CAB9501871.1"/>
    </source>
</evidence>
<feature type="transmembrane region" description="Helical" evidence="6">
    <location>
        <begin position="64"/>
        <end position="82"/>
    </location>
</feature>
<evidence type="ECO:0000256" key="7">
    <source>
        <dbReference type="SAM" id="SignalP"/>
    </source>
</evidence>
<feature type="chain" id="PRO_5040218631" evidence="7">
    <location>
        <begin position="21"/>
        <end position="599"/>
    </location>
</feature>
<protein>
    <submittedName>
        <fullName evidence="8">Uncharacterized protein</fullName>
    </submittedName>
</protein>
<dbReference type="PANTHER" id="PTHR23112">
    <property type="entry name" value="G PROTEIN-COUPLED RECEPTOR 157-RELATED"/>
    <property type="match status" value="1"/>
</dbReference>
<evidence type="ECO:0000256" key="5">
    <source>
        <dbReference type="SAM" id="MobiDB-lite"/>
    </source>
</evidence>
<evidence type="ECO:0000256" key="2">
    <source>
        <dbReference type="ARBA" id="ARBA00022692"/>
    </source>
</evidence>
<dbReference type="GO" id="GO:0005886">
    <property type="term" value="C:plasma membrane"/>
    <property type="evidence" value="ECO:0007669"/>
    <property type="project" value="TreeGrafter"/>
</dbReference>
<sequence length="599" mass="67056">MNSLLLSAVVFGCLLEPVMAWNETQQLALALAPKFSGTLSIMGSVFIITDIVKSREKLGRTYSRILLVMSLYDFFTSIAQGLSTWPIPAETQGVKFASGTTFTCNFQGFFTQLGVGAPMYNCSLSFYYLIVIAFAFSEDRVRQIEGFMHFIPLSFSIGSAIAGLPLTLYNSAGLWCWIAALPGTCVNGNKPEGEGECRRGEMAWVYRWAIYYGPVWLSVVTITLNMGAVSYLVWAKERASNRFRFGHPSNLTSSSAASDAGSNDGELMDKNARAKAQAGSVTRYFASKRQKVKQKKRAGLSSQVFWQAFYYVVGFYITWITPTVLRMLQTIDKPVPFWVVMCMSILLPLQGFFNFLVYVRPRVVQYRNRHPENGLFNAIARAVRRTITVMYVSDSRAFTETEAQDIEVLDPCYALQVEKEEEHRRLSQEKLKIAEKDKLEYKENDEPHDNHVEKAPSAPRTTMEQRRLDEMRLLEEEDPSFHEGESIHMDVGCNSGDLGKNASIRSNGDCAPTDDNPSSLSSSGRQIVSGSGHGTIHDSAHQLSDIAHSNPGEESDERNQPTTTTQIAPMDGEDETTGPPTQRPYFYPEFLGDPDFFFT</sequence>
<comment type="subcellular location">
    <subcellularLocation>
        <location evidence="1">Membrane</location>
        <topology evidence="1">Multi-pass membrane protein</topology>
    </subcellularLocation>
</comment>
<accession>A0A9N8DJP2</accession>
<evidence type="ECO:0000313" key="9">
    <source>
        <dbReference type="Proteomes" id="UP001153069"/>
    </source>
</evidence>
<feature type="transmembrane region" description="Helical" evidence="6">
    <location>
        <begin position="30"/>
        <end position="52"/>
    </location>
</feature>
<name>A0A9N8DJP2_9STRA</name>
<feature type="transmembrane region" description="Helical" evidence="6">
    <location>
        <begin position="209"/>
        <end position="234"/>
    </location>
</feature>
<dbReference type="Gene3D" id="1.20.1070.10">
    <property type="entry name" value="Rhodopsin 7-helix transmembrane proteins"/>
    <property type="match status" value="1"/>
</dbReference>
<keyword evidence="3 6" id="KW-1133">Transmembrane helix</keyword>
<dbReference type="SUPFAM" id="SSF81321">
    <property type="entry name" value="Family A G protein-coupled receptor-like"/>
    <property type="match status" value="1"/>
</dbReference>
<dbReference type="AlphaFoldDB" id="A0A9N8DJP2"/>
<reference evidence="8" key="1">
    <citation type="submission" date="2020-06" db="EMBL/GenBank/DDBJ databases">
        <authorList>
            <consortium name="Plant Systems Biology data submission"/>
        </authorList>
    </citation>
    <scope>NUCLEOTIDE SEQUENCE</scope>
    <source>
        <strain evidence="8">D6</strain>
    </source>
</reference>
<dbReference type="PANTHER" id="PTHR23112:SF0">
    <property type="entry name" value="TRANSMEMBRANE PROTEIN 116"/>
    <property type="match status" value="1"/>
</dbReference>
<evidence type="ECO:0000256" key="1">
    <source>
        <dbReference type="ARBA" id="ARBA00004141"/>
    </source>
</evidence>
<feature type="region of interest" description="Disordered" evidence="5">
    <location>
        <begin position="438"/>
        <end position="464"/>
    </location>
</feature>
<feature type="compositionally biased region" description="Basic and acidic residues" evidence="5">
    <location>
        <begin position="438"/>
        <end position="454"/>
    </location>
</feature>
<dbReference type="EMBL" id="CAICTM010000119">
    <property type="protein sequence ID" value="CAB9501871.1"/>
    <property type="molecule type" value="Genomic_DNA"/>
</dbReference>
<keyword evidence="2 6" id="KW-0812">Transmembrane</keyword>
<feature type="signal peptide" evidence="7">
    <location>
        <begin position="1"/>
        <end position="20"/>
    </location>
</feature>
<feature type="transmembrane region" description="Helical" evidence="6">
    <location>
        <begin position="148"/>
        <end position="168"/>
    </location>
</feature>
<keyword evidence="7" id="KW-0732">Signal</keyword>
<keyword evidence="4 6" id="KW-0472">Membrane</keyword>